<feature type="non-terminal residue" evidence="1">
    <location>
        <position position="1"/>
    </location>
</feature>
<dbReference type="Gene3D" id="1.10.530.10">
    <property type="match status" value="1"/>
</dbReference>
<keyword evidence="2" id="KW-1185">Reference proteome</keyword>
<evidence type="ECO:0000313" key="1">
    <source>
        <dbReference type="EMBL" id="SDI63974.1"/>
    </source>
</evidence>
<accession>A0A1G8M7S0</accession>
<sequence length="289" mass="32877">RRWDALDGPLGHSGSTPHVNWLAEKERIKQLCWWDEAAERVGLPAHGQVFHMHPIGLVGCFSEKPPLIDVDAFIAIYSREHVAFAPNTPPLSTLSKDNLRNIILEINRCYKENYDKANLLEIAYMLATVRHEANQFNDGEYFSSRPEFGSLSYFNKYDPVLADSSDARENARFNGNTQEGDGYKYRGRGCVHLTWKNNYLKASRRFSIDFISNPDLASEYRYSVPIMIWGMTEGVFTGRKLSDYINSGGVDYLHARKIINGMDKSSLIAGYALRFESILKVSSVLVMDF</sequence>
<dbReference type="SUPFAM" id="SSF53955">
    <property type="entry name" value="Lysozyme-like"/>
    <property type="match status" value="1"/>
</dbReference>
<dbReference type="EMBL" id="FNDS01000014">
    <property type="protein sequence ID" value="SDI63974.1"/>
    <property type="molecule type" value="Genomic_DNA"/>
</dbReference>
<dbReference type="AlphaFoldDB" id="A0A1G8M7S0"/>
<evidence type="ECO:0000313" key="2">
    <source>
        <dbReference type="Proteomes" id="UP000199636"/>
    </source>
</evidence>
<gene>
    <name evidence="1" type="ORF">SAMN05216272_1141</name>
</gene>
<dbReference type="InterPro" id="IPR023346">
    <property type="entry name" value="Lysozyme-like_dom_sf"/>
</dbReference>
<dbReference type="Proteomes" id="UP000199636">
    <property type="component" value="Unassembled WGS sequence"/>
</dbReference>
<name>A0A1G8M7S0_9PSED</name>
<reference evidence="2" key="1">
    <citation type="submission" date="2016-10" db="EMBL/GenBank/DDBJ databases">
        <authorList>
            <person name="Varghese N."/>
            <person name="Submissions S."/>
        </authorList>
    </citation>
    <scope>NUCLEOTIDE SEQUENCE [LARGE SCALE GENOMIC DNA]</scope>
    <source>
        <strain evidence="2">CCM 7469</strain>
    </source>
</reference>
<organism evidence="1 2">
    <name type="scientific">Pseudomonas panipatensis</name>
    <dbReference type="NCBI Taxonomy" id="428992"/>
    <lineage>
        <taxon>Bacteria</taxon>
        <taxon>Pseudomonadati</taxon>
        <taxon>Pseudomonadota</taxon>
        <taxon>Gammaproteobacteria</taxon>
        <taxon>Pseudomonadales</taxon>
        <taxon>Pseudomonadaceae</taxon>
        <taxon>Pseudomonas</taxon>
    </lineage>
</organism>
<protein>
    <submittedName>
        <fullName evidence="1">Predicted chitinase</fullName>
    </submittedName>
</protein>
<dbReference type="STRING" id="428992.SAMN05216272_1141"/>
<proteinExistence type="predicted"/>